<keyword evidence="1" id="KW-0255">Endonuclease</keyword>
<proteinExistence type="predicted"/>
<reference evidence="1" key="1">
    <citation type="submission" date="2019-04" db="EMBL/GenBank/DDBJ databases">
        <title>Microbes associate with the intestines of laboratory mice.</title>
        <authorList>
            <person name="Navarre W."/>
            <person name="Wong E."/>
            <person name="Huang K."/>
            <person name="Tropini C."/>
            <person name="Ng K."/>
            <person name="Yu B."/>
        </authorList>
    </citation>
    <scope>NUCLEOTIDE SEQUENCE</scope>
    <source>
        <strain evidence="1">NM04_E33</strain>
    </source>
</reference>
<keyword evidence="2" id="KW-1185">Reference proteome</keyword>
<keyword evidence="1" id="KW-0540">Nuclease</keyword>
<evidence type="ECO:0000313" key="2">
    <source>
        <dbReference type="Proteomes" id="UP000306319"/>
    </source>
</evidence>
<keyword evidence="1" id="KW-0378">Hydrolase</keyword>
<protein>
    <submittedName>
        <fullName evidence="1">Restriction endonuclease subunit S</fullName>
    </submittedName>
</protein>
<evidence type="ECO:0000313" key="1">
    <source>
        <dbReference type="EMBL" id="TGY77208.1"/>
    </source>
</evidence>
<dbReference type="EMBL" id="SRYB01000028">
    <property type="protein sequence ID" value="TGY77208.1"/>
    <property type="molecule type" value="Genomic_DNA"/>
</dbReference>
<gene>
    <name evidence="1" type="ORF">E5331_15480</name>
</gene>
<dbReference type="Proteomes" id="UP000306319">
    <property type="component" value="Unassembled WGS sequence"/>
</dbReference>
<organism evidence="1 2">
    <name type="scientific">Lepagella muris</name>
    <dbReference type="NCBI Taxonomy" id="3032870"/>
    <lineage>
        <taxon>Bacteria</taxon>
        <taxon>Pseudomonadati</taxon>
        <taxon>Bacteroidota</taxon>
        <taxon>Bacteroidia</taxon>
        <taxon>Bacteroidales</taxon>
        <taxon>Muribaculaceae</taxon>
        <taxon>Lepagella</taxon>
    </lineage>
</organism>
<accession>A0AC61RC08</accession>
<sequence length="429" mass="49472">METYSEYKNSGQAWLGEIPSHWELLPGKAIFLENKRKNWDNSESFVLSLSYGRIIPKINKDEGLVPDNYSNYQIIDPNFIIIRCTDLQNDKVSLRTGLVRHHGIISGAYLGLIPRRGNNPIYLHYVLYYWDVSKELYRYGSGLRQSLSWFDIKYLQIPIPPICEQEAIVEYLDNVIAEIDKAIEAKERIIAALEERRKIIITEAVTRGINPNVPLRESGIEWLGQIPAHWETIPVRHVFEFRNGYTPSKINPSFWSNGTIPWFRMEDIRKSGRKLERAIQYITPAALNNGGTFDAGSFIMAICTASIGEHAMLIADSLANQRFANLKIRKSLSARFDSQFIFYYMYVLGKYCRDTANTTTFQYADMTLVKNFLVPIPSLEEQKNLVEYLDYNTKGIDLAIVQQKRLIDLLRERKNIIINEIVTGKVKVI</sequence>
<name>A0AC61RC08_9BACT</name>
<comment type="caution">
    <text evidence="1">The sequence shown here is derived from an EMBL/GenBank/DDBJ whole genome shotgun (WGS) entry which is preliminary data.</text>
</comment>